<organism evidence="1">
    <name type="scientific">Staphylococcus phage UHP46</name>
    <dbReference type="NCBI Taxonomy" id="3234966"/>
    <lineage>
        <taxon>Viruses</taxon>
        <taxon>Duplodnaviria</taxon>
        <taxon>Heunggongvirae</taxon>
        <taxon>Uroviricota</taxon>
        <taxon>Caudoviricetes</taxon>
        <taxon>Herelleviridae</taxon>
        <taxon>Twortvirinae</taxon>
        <taxon>Sciuriunavirus</taxon>
    </lineage>
</organism>
<reference evidence="1" key="1">
    <citation type="submission" date="2024-06" db="EMBL/GenBank/DDBJ databases">
        <authorList>
            <person name="Najeeb S."/>
            <person name="Khan I."/>
            <person name="Muhammad J."/>
            <person name="Abbas A."/>
            <person name="Jahangir M."/>
            <person name="Alvi I.A."/>
            <person name="Ullah A."/>
            <person name="Ullah A."/>
            <person name="Khan A."/>
        </authorList>
    </citation>
    <scope>NUCLEOTIDE SEQUENCE</scope>
</reference>
<proteinExistence type="predicted"/>
<name>A0AB39C7W0_9CAUD</name>
<dbReference type="EMBL" id="PP995776">
    <property type="protein sequence ID" value="XDJ02764.1"/>
    <property type="molecule type" value="Genomic_DNA"/>
</dbReference>
<protein>
    <submittedName>
        <fullName evidence="1">Uncharacterized protein</fullName>
    </submittedName>
</protein>
<accession>A0AB39C7W0</accession>
<evidence type="ECO:0000313" key="1">
    <source>
        <dbReference type="EMBL" id="XDJ02764.1"/>
    </source>
</evidence>
<sequence length="137" mass="15679">MRMIQLLEGITSRIGINEFGVSKIVLLDNMIVIEGVISIADVSKNERLDYDYRVTTRDSVETFVNSRLVTDTVIKELKSIENFKSGTTVEKDGKKFMLVPAEGSIDTFYRLDLATLEVDTERMDNVELYKEEYIIVE</sequence>